<dbReference type="AlphaFoldDB" id="A0A812INX7"/>
<gene>
    <name evidence="2" type="ORF">SNAT2548_LOCUS4762</name>
</gene>
<organism evidence="2 3">
    <name type="scientific">Symbiodinium natans</name>
    <dbReference type="NCBI Taxonomy" id="878477"/>
    <lineage>
        <taxon>Eukaryota</taxon>
        <taxon>Sar</taxon>
        <taxon>Alveolata</taxon>
        <taxon>Dinophyceae</taxon>
        <taxon>Suessiales</taxon>
        <taxon>Symbiodiniaceae</taxon>
        <taxon>Symbiodinium</taxon>
    </lineage>
</organism>
<evidence type="ECO:0000256" key="1">
    <source>
        <dbReference type="SAM" id="MobiDB-lite"/>
    </source>
</evidence>
<feature type="compositionally biased region" description="Basic and acidic residues" evidence="1">
    <location>
        <begin position="13"/>
        <end position="31"/>
    </location>
</feature>
<accession>A0A812INX7</accession>
<dbReference type="EMBL" id="CAJNDS010000295">
    <property type="protein sequence ID" value="CAE7040196.1"/>
    <property type="molecule type" value="Genomic_DNA"/>
</dbReference>
<dbReference type="OrthoDB" id="346808at2759"/>
<evidence type="ECO:0000313" key="2">
    <source>
        <dbReference type="EMBL" id="CAE7040196.1"/>
    </source>
</evidence>
<comment type="caution">
    <text evidence="2">The sequence shown here is derived from an EMBL/GenBank/DDBJ whole genome shotgun (WGS) entry which is preliminary data.</text>
</comment>
<evidence type="ECO:0000313" key="3">
    <source>
        <dbReference type="Proteomes" id="UP000604046"/>
    </source>
</evidence>
<sequence length="142" mass="16379">MSTQLSFERHKRQAAEHECKVHELLNKEPRHASGQGAPGEADSKASTGKVRAACGQQRLAIREYREASRLRPRDAETKERLRSACKVLKQLQVLVDGPRQLPMRRFLAHYNLSLRYWDMGEAIRRPESYIFLSLILSLRPDL</sequence>
<reference evidence="2" key="1">
    <citation type="submission" date="2021-02" db="EMBL/GenBank/DDBJ databases">
        <authorList>
            <person name="Dougan E. K."/>
            <person name="Rhodes N."/>
            <person name="Thang M."/>
            <person name="Chan C."/>
        </authorList>
    </citation>
    <scope>NUCLEOTIDE SEQUENCE</scope>
</reference>
<feature type="region of interest" description="Disordered" evidence="1">
    <location>
        <begin position="1"/>
        <end position="51"/>
    </location>
</feature>
<name>A0A812INX7_9DINO</name>
<protein>
    <submittedName>
        <fullName evidence="2">Uncharacterized protein</fullName>
    </submittedName>
</protein>
<keyword evidence="3" id="KW-1185">Reference proteome</keyword>
<proteinExistence type="predicted"/>
<dbReference type="Proteomes" id="UP000604046">
    <property type="component" value="Unassembled WGS sequence"/>
</dbReference>